<feature type="region of interest" description="Disordered" evidence="1">
    <location>
        <begin position="127"/>
        <end position="155"/>
    </location>
</feature>
<evidence type="ECO:0000313" key="3">
    <source>
        <dbReference type="WBParaSite" id="SPAL_0001699900.1"/>
    </source>
</evidence>
<dbReference type="SUPFAM" id="SSF50249">
    <property type="entry name" value="Nucleic acid-binding proteins"/>
    <property type="match status" value="1"/>
</dbReference>
<organism evidence="2 3">
    <name type="scientific">Strongyloides papillosus</name>
    <name type="common">Intestinal threadworm</name>
    <dbReference type="NCBI Taxonomy" id="174720"/>
    <lineage>
        <taxon>Eukaryota</taxon>
        <taxon>Metazoa</taxon>
        <taxon>Ecdysozoa</taxon>
        <taxon>Nematoda</taxon>
        <taxon>Chromadorea</taxon>
        <taxon>Rhabditida</taxon>
        <taxon>Tylenchina</taxon>
        <taxon>Panagrolaimomorpha</taxon>
        <taxon>Strongyloidoidea</taxon>
        <taxon>Strongyloididae</taxon>
        <taxon>Strongyloides</taxon>
    </lineage>
</organism>
<proteinExistence type="predicted"/>
<dbReference type="Proteomes" id="UP000046392">
    <property type="component" value="Unplaced"/>
</dbReference>
<dbReference type="InterPro" id="IPR012340">
    <property type="entry name" value="NA-bd_OB-fold"/>
</dbReference>
<dbReference type="AlphaFoldDB" id="A0A0N5CGM3"/>
<evidence type="ECO:0000313" key="2">
    <source>
        <dbReference type="Proteomes" id="UP000046392"/>
    </source>
</evidence>
<dbReference type="WBParaSite" id="SPAL_0001699900.1">
    <property type="protein sequence ID" value="SPAL_0001699900.1"/>
    <property type="gene ID" value="SPAL_0001699900"/>
</dbReference>
<dbReference type="Gene3D" id="2.40.50.140">
    <property type="entry name" value="Nucleic acid-binding proteins"/>
    <property type="match status" value="1"/>
</dbReference>
<evidence type="ECO:0000256" key="1">
    <source>
        <dbReference type="SAM" id="MobiDB-lite"/>
    </source>
</evidence>
<sequence>MSSNIEYDYKLTRNFLQVLAEDKDRYFNPIVQILENYPVNSDPSKLRLQLSDGVSYYFDAYLKGKALKKFGSYGMGKHNCIIKILYYKLTKILKKDVDKIRLIIYDFDLLEKKSPIFGNPKTYIKNSEQHSASENNKEEQKPAKRARFSIPIGTR</sequence>
<reference evidence="3" key="1">
    <citation type="submission" date="2017-02" db="UniProtKB">
        <authorList>
            <consortium name="WormBaseParasite"/>
        </authorList>
    </citation>
    <scope>IDENTIFICATION</scope>
</reference>
<keyword evidence="2" id="KW-1185">Reference proteome</keyword>
<name>A0A0N5CGM3_STREA</name>
<protein>
    <submittedName>
        <fullName evidence="3">DUF2326 domain-containing protein</fullName>
    </submittedName>
</protein>
<accession>A0A0N5CGM3</accession>